<dbReference type="OMA" id="FENSERY"/>
<dbReference type="eggNOG" id="KOG1035">
    <property type="taxonomic scope" value="Eukaryota"/>
</dbReference>
<name>S3DFC8_GLAL2</name>
<comment type="similarity">
    <text evidence="5">Belongs to the protein kinase superfamily. Ser/Thr protein kinase family. GCN2 subfamily.</text>
</comment>
<evidence type="ECO:0000256" key="3">
    <source>
        <dbReference type="ARBA" id="ARBA00022777"/>
    </source>
</evidence>
<keyword evidence="1" id="KW-0808">Transferase</keyword>
<evidence type="ECO:0000256" key="2">
    <source>
        <dbReference type="ARBA" id="ARBA00022741"/>
    </source>
</evidence>
<evidence type="ECO:0000259" key="7">
    <source>
        <dbReference type="PROSITE" id="PS50011"/>
    </source>
</evidence>
<dbReference type="InterPro" id="IPR008271">
    <property type="entry name" value="Ser/Thr_kinase_AS"/>
</dbReference>
<dbReference type="PROSITE" id="PS50011">
    <property type="entry name" value="PROTEIN_KINASE_DOM"/>
    <property type="match status" value="1"/>
</dbReference>
<dbReference type="InterPro" id="IPR050339">
    <property type="entry name" value="CC_SR_Kinase"/>
</dbReference>
<dbReference type="GO" id="GO:0005829">
    <property type="term" value="C:cytosol"/>
    <property type="evidence" value="ECO:0007669"/>
    <property type="project" value="TreeGrafter"/>
</dbReference>
<dbReference type="PANTHER" id="PTHR11042:SF195">
    <property type="entry name" value="KINASE, PUTATIVE (AFU_ORTHOLOGUE AFUA_2G16620)-RELATED"/>
    <property type="match status" value="1"/>
</dbReference>
<dbReference type="RefSeq" id="XP_008076607.1">
    <property type="nucleotide sequence ID" value="XM_008078416.1"/>
</dbReference>
<dbReference type="AlphaFoldDB" id="S3DFC8"/>
<feature type="region of interest" description="Disordered" evidence="6">
    <location>
        <begin position="381"/>
        <end position="416"/>
    </location>
</feature>
<dbReference type="EMBL" id="KE145353">
    <property type="protein sequence ID" value="EPE35789.1"/>
    <property type="molecule type" value="Genomic_DNA"/>
</dbReference>
<keyword evidence="2" id="KW-0547">Nucleotide-binding</keyword>
<feature type="compositionally biased region" description="Polar residues" evidence="6">
    <location>
        <begin position="27"/>
        <end position="40"/>
    </location>
</feature>
<evidence type="ECO:0000256" key="1">
    <source>
        <dbReference type="ARBA" id="ARBA00022679"/>
    </source>
</evidence>
<accession>S3DFC8</accession>
<dbReference type="GO" id="GO:0005524">
    <property type="term" value="F:ATP binding"/>
    <property type="evidence" value="ECO:0007669"/>
    <property type="project" value="UniProtKB-KW"/>
</dbReference>
<dbReference type="Pfam" id="PF00069">
    <property type="entry name" value="Pkinase"/>
    <property type="match status" value="1"/>
</dbReference>
<organism evidence="8 9">
    <name type="scientific">Glarea lozoyensis (strain ATCC 20868 / MF5171)</name>
    <dbReference type="NCBI Taxonomy" id="1116229"/>
    <lineage>
        <taxon>Eukaryota</taxon>
        <taxon>Fungi</taxon>
        <taxon>Dikarya</taxon>
        <taxon>Ascomycota</taxon>
        <taxon>Pezizomycotina</taxon>
        <taxon>Leotiomycetes</taxon>
        <taxon>Helotiales</taxon>
        <taxon>Helotiaceae</taxon>
        <taxon>Glarea</taxon>
    </lineage>
</organism>
<dbReference type="Proteomes" id="UP000016922">
    <property type="component" value="Unassembled WGS sequence"/>
</dbReference>
<proteinExistence type="inferred from homology"/>
<evidence type="ECO:0000256" key="5">
    <source>
        <dbReference type="ARBA" id="ARBA00037982"/>
    </source>
</evidence>
<dbReference type="OrthoDB" id="1405469at2759"/>
<dbReference type="Gene3D" id="1.10.510.10">
    <property type="entry name" value="Transferase(Phosphotransferase) domain 1"/>
    <property type="match status" value="1"/>
</dbReference>
<dbReference type="KEGG" id="glz:GLAREA_05127"/>
<dbReference type="STRING" id="1116229.S3DFC8"/>
<dbReference type="InterPro" id="IPR000719">
    <property type="entry name" value="Prot_kinase_dom"/>
</dbReference>
<feature type="region of interest" description="Disordered" evidence="6">
    <location>
        <begin position="308"/>
        <end position="342"/>
    </location>
</feature>
<reference evidence="8 9" key="1">
    <citation type="journal article" date="2013" name="BMC Genomics">
        <title>Genomics-driven discovery of the pneumocandin biosynthetic gene cluster in the fungus Glarea lozoyensis.</title>
        <authorList>
            <person name="Chen L."/>
            <person name="Yue Q."/>
            <person name="Zhang X."/>
            <person name="Xiang M."/>
            <person name="Wang C."/>
            <person name="Li S."/>
            <person name="Che Y."/>
            <person name="Ortiz-Lopez F.J."/>
            <person name="Bills G.F."/>
            <person name="Liu X."/>
            <person name="An Z."/>
        </authorList>
    </citation>
    <scope>NUCLEOTIDE SEQUENCE [LARGE SCALE GENOMIC DNA]</scope>
    <source>
        <strain evidence="9">ATCC 20868 / MF5171</strain>
    </source>
</reference>
<dbReference type="GO" id="GO:0005634">
    <property type="term" value="C:nucleus"/>
    <property type="evidence" value="ECO:0007669"/>
    <property type="project" value="TreeGrafter"/>
</dbReference>
<dbReference type="SUPFAM" id="SSF56112">
    <property type="entry name" value="Protein kinase-like (PK-like)"/>
    <property type="match status" value="1"/>
</dbReference>
<dbReference type="GO" id="GO:0004694">
    <property type="term" value="F:eukaryotic translation initiation factor 2alpha kinase activity"/>
    <property type="evidence" value="ECO:0007669"/>
    <property type="project" value="TreeGrafter"/>
</dbReference>
<keyword evidence="4" id="KW-0067">ATP-binding</keyword>
<feature type="region of interest" description="Disordered" evidence="6">
    <location>
        <begin position="1"/>
        <end position="43"/>
    </location>
</feature>
<dbReference type="Gene3D" id="3.30.200.20">
    <property type="entry name" value="Phosphorylase Kinase, domain 1"/>
    <property type="match status" value="1"/>
</dbReference>
<dbReference type="GO" id="GO:1990625">
    <property type="term" value="P:negative regulation of cytoplasmic translational initiation in response to stress"/>
    <property type="evidence" value="ECO:0007669"/>
    <property type="project" value="TreeGrafter"/>
</dbReference>
<protein>
    <submittedName>
        <fullName evidence="8">Protein kinase-like (PK-like)</fullName>
    </submittedName>
</protein>
<evidence type="ECO:0000313" key="8">
    <source>
        <dbReference type="EMBL" id="EPE35789.1"/>
    </source>
</evidence>
<evidence type="ECO:0000256" key="6">
    <source>
        <dbReference type="SAM" id="MobiDB-lite"/>
    </source>
</evidence>
<evidence type="ECO:0000313" key="9">
    <source>
        <dbReference type="Proteomes" id="UP000016922"/>
    </source>
</evidence>
<sequence>MDDLNKPDSATTQSSSPAGDSPDVEPEQSTNDSTDSSNAKNIVEDEIVAGELIRAIATTVSPPNIQPNHQATTLLFSLIEGRCKSQARSTLNSRRHSQDQLSEDDAEVLALADSIFKETLTGMKKAGLIPKEVAIPGAVERRDFLKALDTRLKDIAIHEQPPGNLTYDTFENSERYSDGGDVSSLFERSQSQLQPRSQVHHPLRIASGRLSSSPLDNLMYPSGINALHQESPYYRKFREICLLEYAIKQIRVSASQLRSIHDQVQLEHLLKELRALAKLQHRNVVRYYDSWCELRPASWRSVRNGQRLLENGPDDLSDTSSESSSSESQQPSENFGSVPRDIQIENEIELRRDIRKTRRDSFRESSQNDSVIFEYSYDTAPSLSEGKDKSKSSSAPRSSLFRKPSEMSDDEESTEEIRNENLNRNMQYWEDEKDMLIFIQMAPYPFTLEDFVWSEQQKESDTKLQHCFHWPIAAQLLLAILDGVEYIHGHDIVHRDLKPSNIFLSIHRGHYQPEGSVNITACTHCTPTSSSAEQIFLTPHIGDFGLIAKIESSHPQSENTFHPSPIAVLSSVASSRQPGTKFYCAPQSDEISPKLDVYSLGVIACELLVRFGTRSERMHVLNDVNAGRLDVLAGCELERGVRGMLEHEKERRWGCGDVRRWVGEVLGGGGGA</sequence>
<feature type="compositionally biased region" description="Low complexity" evidence="6">
    <location>
        <begin position="320"/>
        <end position="333"/>
    </location>
</feature>
<dbReference type="SMART" id="SM00220">
    <property type="entry name" value="S_TKc"/>
    <property type="match status" value="1"/>
</dbReference>
<dbReference type="InterPro" id="IPR011009">
    <property type="entry name" value="Kinase-like_dom_sf"/>
</dbReference>
<keyword evidence="9" id="KW-1185">Reference proteome</keyword>
<gene>
    <name evidence="8" type="ORF">GLAREA_05127</name>
</gene>
<dbReference type="GeneID" id="19464181"/>
<feature type="compositionally biased region" description="Polar residues" evidence="6">
    <location>
        <begin position="8"/>
        <end position="18"/>
    </location>
</feature>
<feature type="domain" description="Protein kinase" evidence="7">
    <location>
        <begin position="199"/>
        <end position="666"/>
    </location>
</feature>
<keyword evidence="3 8" id="KW-0418">Kinase</keyword>
<dbReference type="PANTHER" id="PTHR11042">
    <property type="entry name" value="EUKARYOTIC TRANSLATION INITIATION FACTOR 2-ALPHA KINASE EIF2-ALPHA KINASE -RELATED"/>
    <property type="match status" value="1"/>
</dbReference>
<dbReference type="PROSITE" id="PS00108">
    <property type="entry name" value="PROTEIN_KINASE_ST"/>
    <property type="match status" value="1"/>
</dbReference>
<dbReference type="HOGENOM" id="CLU_018993_0_0_1"/>
<evidence type="ECO:0000256" key="4">
    <source>
        <dbReference type="ARBA" id="ARBA00022840"/>
    </source>
</evidence>